<evidence type="ECO:0000313" key="3">
    <source>
        <dbReference type="Proteomes" id="UP000044841"/>
    </source>
</evidence>
<feature type="compositionally biased region" description="Basic and acidic residues" evidence="1">
    <location>
        <begin position="166"/>
        <end position="179"/>
    </location>
</feature>
<gene>
    <name evidence="2" type="ORF">RSOLAG22IIIB_02737</name>
</gene>
<reference evidence="2 3" key="1">
    <citation type="submission" date="2015-07" db="EMBL/GenBank/DDBJ databases">
        <authorList>
            <person name="Noorani M."/>
        </authorList>
    </citation>
    <scope>NUCLEOTIDE SEQUENCE [LARGE SCALE GENOMIC DNA]</scope>
    <source>
        <strain evidence="2">BBA 69670</strain>
    </source>
</reference>
<keyword evidence="3" id="KW-1185">Reference proteome</keyword>
<protein>
    <submittedName>
        <fullName evidence="2">Uncharacterized protein</fullName>
    </submittedName>
</protein>
<feature type="region of interest" description="Disordered" evidence="1">
    <location>
        <begin position="298"/>
        <end position="318"/>
    </location>
</feature>
<organism evidence="2 3">
    <name type="scientific">Rhizoctonia solani</name>
    <dbReference type="NCBI Taxonomy" id="456999"/>
    <lineage>
        <taxon>Eukaryota</taxon>
        <taxon>Fungi</taxon>
        <taxon>Dikarya</taxon>
        <taxon>Basidiomycota</taxon>
        <taxon>Agaricomycotina</taxon>
        <taxon>Agaricomycetes</taxon>
        <taxon>Cantharellales</taxon>
        <taxon>Ceratobasidiaceae</taxon>
        <taxon>Rhizoctonia</taxon>
    </lineage>
</organism>
<feature type="compositionally biased region" description="Polar residues" evidence="1">
    <location>
        <begin position="309"/>
        <end position="318"/>
    </location>
</feature>
<evidence type="ECO:0000256" key="1">
    <source>
        <dbReference type="SAM" id="MobiDB-lite"/>
    </source>
</evidence>
<feature type="region of interest" description="Disordered" evidence="1">
    <location>
        <begin position="158"/>
        <end position="179"/>
    </location>
</feature>
<proteinExistence type="predicted"/>
<dbReference type="Proteomes" id="UP000044841">
    <property type="component" value="Unassembled WGS sequence"/>
</dbReference>
<dbReference type="AlphaFoldDB" id="A0A0K6GIC6"/>
<sequence length="318" mass="35692">MPVVTHGSPDSVSYAGTLPAMTPRTPRSPDDTRAVLGTGGFPHMKSRLASRAEKAKQSGAIKRIGCPFNQALEDKDQLKELLKLTQTHGQVSLGSLESLRSFSRSGDTPPSIPDHLTVIREKSKLHHEGIHRAAVALSEKERANVYIDLLRVEEPPIPLGSPSNIKGKEKAHPMTSDPTRELVRHARHRSEVLERVNHSFAKTCAGIASDYRQRKKDAEKAAQVEARRLDQVPASYVAWKKLDEGRQVKVARFLQLTNEQKDTDLANKNWNRDDAMALYNEYNDQPEFQSEVSRVLARRVSTDPRRRPTISNTPNPHW</sequence>
<dbReference type="EMBL" id="CYGV01001955">
    <property type="protein sequence ID" value="CUA78119.1"/>
    <property type="molecule type" value="Genomic_DNA"/>
</dbReference>
<accession>A0A0K6GIC6</accession>
<feature type="region of interest" description="Disordered" evidence="1">
    <location>
        <begin position="1"/>
        <end position="33"/>
    </location>
</feature>
<evidence type="ECO:0000313" key="2">
    <source>
        <dbReference type="EMBL" id="CUA78119.1"/>
    </source>
</evidence>
<name>A0A0K6GIC6_9AGAM</name>